<evidence type="ECO:0000256" key="4">
    <source>
        <dbReference type="ARBA" id="ARBA00022519"/>
    </source>
</evidence>
<feature type="transmembrane region" description="Helical" evidence="8">
    <location>
        <begin position="177"/>
        <end position="195"/>
    </location>
</feature>
<dbReference type="Proteomes" id="UP000176633">
    <property type="component" value="Unassembled WGS sequence"/>
</dbReference>
<dbReference type="PANTHER" id="PTHR42770:SF7">
    <property type="entry name" value="MEMBRANE PROTEIN"/>
    <property type="match status" value="1"/>
</dbReference>
<feature type="transmembrane region" description="Helical" evidence="8">
    <location>
        <begin position="347"/>
        <end position="372"/>
    </location>
</feature>
<dbReference type="STRING" id="1798473.A3G50_02050"/>
<evidence type="ECO:0000256" key="8">
    <source>
        <dbReference type="SAM" id="Phobius"/>
    </source>
</evidence>
<sequence length="373" mass="41628">MTKFLEALAVFVGTVIGVGLFGLPYIASKIGFGAMVVYAFILIILTIIVHFLLAEVSRDTHIIARVPGYAEEYLGKGWGKFSLIVSSSGLIGALLAYLILGGKFFTLYFNPYFGGGELIYTLLYFSFGAFLIYKGIKGIAKTEMIMVLTFVLILLLFFSRGLPFLRLENLFTFNPHYLLLPYGAILFSLWGLSLVPEVKEMVERERKKLRLVISSGIVLAGLFYLSFIFIILGVSGTKTSPDAFSGFALAIGDKIAPLGFVFGVLTTFTSFITLGLTLKKIFRHDLKLPEKTSWFIACFSPLLLYLLGIKNFLGVISLTGAVMLGLEAIIVIFIYKKFLERRFQRKAPFWIYPLALFFLIGLISQIFSPILFQ</sequence>
<dbReference type="Pfam" id="PF03222">
    <property type="entry name" value="Trp_Tyr_perm"/>
    <property type="match status" value="1"/>
</dbReference>
<keyword evidence="6 8" id="KW-1133">Transmembrane helix</keyword>
<keyword evidence="4" id="KW-0997">Cell inner membrane</keyword>
<evidence type="ECO:0000313" key="10">
    <source>
        <dbReference type="Proteomes" id="UP000176633"/>
    </source>
</evidence>
<dbReference type="InterPro" id="IPR018227">
    <property type="entry name" value="Amino_acid_transport_2"/>
</dbReference>
<dbReference type="InterPro" id="IPR050367">
    <property type="entry name" value="APC_superfamily"/>
</dbReference>
<evidence type="ECO:0000256" key="7">
    <source>
        <dbReference type="ARBA" id="ARBA00023136"/>
    </source>
</evidence>
<evidence type="ECO:0000256" key="2">
    <source>
        <dbReference type="ARBA" id="ARBA00022448"/>
    </source>
</evidence>
<keyword evidence="5 8" id="KW-0812">Transmembrane</keyword>
<reference evidence="9 10" key="1">
    <citation type="journal article" date="2016" name="Nat. Commun.">
        <title>Thousands of microbial genomes shed light on interconnected biogeochemical processes in an aquifer system.</title>
        <authorList>
            <person name="Anantharaman K."/>
            <person name="Brown C.T."/>
            <person name="Hug L.A."/>
            <person name="Sharon I."/>
            <person name="Castelle C.J."/>
            <person name="Probst A.J."/>
            <person name="Thomas B.C."/>
            <person name="Singh A."/>
            <person name="Wilkins M.J."/>
            <person name="Karaoz U."/>
            <person name="Brodie E.L."/>
            <person name="Williams K.H."/>
            <person name="Hubbard S.S."/>
            <person name="Banfield J.F."/>
        </authorList>
    </citation>
    <scope>NUCLEOTIDE SEQUENCE [LARGE SCALE GENOMIC DNA]</scope>
</reference>
<gene>
    <name evidence="9" type="ORF">A3G50_02050</name>
</gene>
<keyword evidence="3" id="KW-1003">Cell membrane</keyword>
<dbReference type="AlphaFoldDB" id="A0A1F6C1X0"/>
<evidence type="ECO:0000256" key="3">
    <source>
        <dbReference type="ARBA" id="ARBA00022475"/>
    </source>
</evidence>
<comment type="subcellular location">
    <subcellularLocation>
        <location evidence="1">Cell inner membrane</location>
        <topology evidence="1">Multi-pass membrane protein</topology>
    </subcellularLocation>
</comment>
<dbReference type="PIRSF" id="PIRSF006060">
    <property type="entry name" value="AA_transporter"/>
    <property type="match status" value="1"/>
</dbReference>
<dbReference type="PANTHER" id="PTHR42770">
    <property type="entry name" value="AMINO ACID TRANSPORTER-RELATED"/>
    <property type="match status" value="1"/>
</dbReference>
<feature type="transmembrane region" description="Helical" evidence="8">
    <location>
        <begin position="32"/>
        <end position="53"/>
    </location>
</feature>
<accession>A0A1F6C1X0</accession>
<keyword evidence="7 8" id="KW-0472">Membrane</keyword>
<evidence type="ECO:0000256" key="5">
    <source>
        <dbReference type="ARBA" id="ARBA00022692"/>
    </source>
</evidence>
<evidence type="ECO:0008006" key="11">
    <source>
        <dbReference type="Google" id="ProtNLM"/>
    </source>
</evidence>
<feature type="transmembrane region" description="Helical" evidence="8">
    <location>
        <begin position="313"/>
        <end position="335"/>
    </location>
</feature>
<organism evidence="9 10">
    <name type="scientific">Candidatus Jorgensenbacteria bacterium RIFCSPLOWO2_12_FULL_42_11</name>
    <dbReference type="NCBI Taxonomy" id="1798473"/>
    <lineage>
        <taxon>Bacteria</taxon>
        <taxon>Candidatus Joergenseniibacteriota</taxon>
    </lineage>
</organism>
<protein>
    <recommendedName>
        <fullName evidence="11">Amino acid transporter transmembrane domain-containing protein</fullName>
    </recommendedName>
</protein>
<proteinExistence type="predicted"/>
<feature type="transmembrane region" description="Helical" evidence="8">
    <location>
        <begin position="112"/>
        <end position="133"/>
    </location>
</feature>
<dbReference type="EMBL" id="MFKM01000020">
    <property type="protein sequence ID" value="OGG43189.1"/>
    <property type="molecule type" value="Genomic_DNA"/>
</dbReference>
<keyword evidence="2" id="KW-0813">Transport</keyword>
<evidence type="ECO:0000313" key="9">
    <source>
        <dbReference type="EMBL" id="OGG43189.1"/>
    </source>
</evidence>
<feature type="transmembrane region" description="Helical" evidence="8">
    <location>
        <begin position="145"/>
        <end position="165"/>
    </location>
</feature>
<feature type="transmembrane region" description="Helical" evidence="8">
    <location>
        <begin position="216"/>
        <end position="235"/>
    </location>
</feature>
<evidence type="ECO:0000256" key="1">
    <source>
        <dbReference type="ARBA" id="ARBA00004429"/>
    </source>
</evidence>
<comment type="caution">
    <text evidence="9">The sequence shown here is derived from an EMBL/GenBank/DDBJ whole genome shotgun (WGS) entry which is preliminary data.</text>
</comment>
<evidence type="ECO:0000256" key="6">
    <source>
        <dbReference type="ARBA" id="ARBA00022989"/>
    </source>
</evidence>
<feature type="transmembrane region" description="Helical" evidence="8">
    <location>
        <begin position="288"/>
        <end position="307"/>
    </location>
</feature>
<feature type="transmembrane region" description="Helical" evidence="8">
    <location>
        <begin position="81"/>
        <end position="100"/>
    </location>
</feature>
<name>A0A1F6C1X0_9BACT</name>
<feature type="transmembrane region" description="Helical" evidence="8">
    <location>
        <begin position="255"/>
        <end position="276"/>
    </location>
</feature>
<dbReference type="GO" id="GO:0003333">
    <property type="term" value="P:amino acid transmembrane transport"/>
    <property type="evidence" value="ECO:0007669"/>
    <property type="project" value="InterPro"/>
</dbReference>
<feature type="transmembrane region" description="Helical" evidence="8">
    <location>
        <begin position="7"/>
        <end position="26"/>
    </location>
</feature>
<dbReference type="GO" id="GO:0005886">
    <property type="term" value="C:plasma membrane"/>
    <property type="evidence" value="ECO:0007669"/>
    <property type="project" value="UniProtKB-SubCell"/>
</dbReference>
<dbReference type="Gene3D" id="1.20.1740.10">
    <property type="entry name" value="Amino acid/polyamine transporter I"/>
    <property type="match status" value="1"/>
</dbReference>